<dbReference type="Proteomes" id="UP000054097">
    <property type="component" value="Unassembled WGS sequence"/>
</dbReference>
<sequence>MSSIWAHSIEGSGDKAVYTSRYCIKSSCPLHISARSFRHFHNSYGEGELCPEVTKNIEGNHFGEKSLLQSLGSFPNFEVPVSSNTPSLVTILKFDKTSDSPSNVRVVLSSL</sequence>
<gene>
    <name evidence="1" type="ORF">M408DRAFT_163927</name>
</gene>
<proteinExistence type="predicted"/>
<accession>A0A0C3AT45</accession>
<name>A0A0C3AT45_SERVB</name>
<evidence type="ECO:0000313" key="2">
    <source>
        <dbReference type="Proteomes" id="UP000054097"/>
    </source>
</evidence>
<dbReference type="AlphaFoldDB" id="A0A0C3AT45"/>
<keyword evidence="2" id="KW-1185">Reference proteome</keyword>
<organism evidence="1 2">
    <name type="scientific">Serendipita vermifera MAFF 305830</name>
    <dbReference type="NCBI Taxonomy" id="933852"/>
    <lineage>
        <taxon>Eukaryota</taxon>
        <taxon>Fungi</taxon>
        <taxon>Dikarya</taxon>
        <taxon>Basidiomycota</taxon>
        <taxon>Agaricomycotina</taxon>
        <taxon>Agaricomycetes</taxon>
        <taxon>Sebacinales</taxon>
        <taxon>Serendipitaceae</taxon>
        <taxon>Serendipita</taxon>
    </lineage>
</organism>
<protein>
    <submittedName>
        <fullName evidence="1">Uncharacterized protein</fullName>
    </submittedName>
</protein>
<dbReference type="EMBL" id="KN824297">
    <property type="protein sequence ID" value="KIM27740.1"/>
    <property type="molecule type" value="Genomic_DNA"/>
</dbReference>
<evidence type="ECO:0000313" key="1">
    <source>
        <dbReference type="EMBL" id="KIM27740.1"/>
    </source>
</evidence>
<reference evidence="2" key="2">
    <citation type="submission" date="2015-01" db="EMBL/GenBank/DDBJ databases">
        <title>Evolutionary Origins and Diversification of the Mycorrhizal Mutualists.</title>
        <authorList>
            <consortium name="DOE Joint Genome Institute"/>
            <consortium name="Mycorrhizal Genomics Consortium"/>
            <person name="Kohler A."/>
            <person name="Kuo A."/>
            <person name="Nagy L.G."/>
            <person name="Floudas D."/>
            <person name="Copeland A."/>
            <person name="Barry K.W."/>
            <person name="Cichocki N."/>
            <person name="Veneault-Fourrey C."/>
            <person name="LaButti K."/>
            <person name="Lindquist E.A."/>
            <person name="Lipzen A."/>
            <person name="Lundell T."/>
            <person name="Morin E."/>
            <person name="Murat C."/>
            <person name="Riley R."/>
            <person name="Ohm R."/>
            <person name="Sun H."/>
            <person name="Tunlid A."/>
            <person name="Henrissat B."/>
            <person name="Grigoriev I.V."/>
            <person name="Hibbett D.S."/>
            <person name="Martin F."/>
        </authorList>
    </citation>
    <scope>NUCLEOTIDE SEQUENCE [LARGE SCALE GENOMIC DNA]</scope>
    <source>
        <strain evidence="2">MAFF 305830</strain>
    </source>
</reference>
<reference evidence="1 2" key="1">
    <citation type="submission" date="2014-04" db="EMBL/GenBank/DDBJ databases">
        <authorList>
            <consortium name="DOE Joint Genome Institute"/>
            <person name="Kuo A."/>
            <person name="Zuccaro A."/>
            <person name="Kohler A."/>
            <person name="Nagy L.G."/>
            <person name="Floudas D."/>
            <person name="Copeland A."/>
            <person name="Barry K.W."/>
            <person name="Cichocki N."/>
            <person name="Veneault-Fourrey C."/>
            <person name="LaButti K."/>
            <person name="Lindquist E.A."/>
            <person name="Lipzen A."/>
            <person name="Lundell T."/>
            <person name="Morin E."/>
            <person name="Murat C."/>
            <person name="Sun H."/>
            <person name="Tunlid A."/>
            <person name="Henrissat B."/>
            <person name="Grigoriev I.V."/>
            <person name="Hibbett D.S."/>
            <person name="Martin F."/>
            <person name="Nordberg H.P."/>
            <person name="Cantor M.N."/>
            <person name="Hua S.X."/>
        </authorList>
    </citation>
    <scope>NUCLEOTIDE SEQUENCE [LARGE SCALE GENOMIC DNA]</scope>
    <source>
        <strain evidence="1 2">MAFF 305830</strain>
    </source>
</reference>
<dbReference type="HOGENOM" id="CLU_2159966_0_0_1"/>